<dbReference type="Proteomes" id="UP000518752">
    <property type="component" value="Unassembled WGS sequence"/>
</dbReference>
<name>A0A8H5GII1_9AGAR</name>
<dbReference type="AlphaFoldDB" id="A0A8H5GII1"/>
<dbReference type="EMBL" id="JAACJN010000169">
    <property type="protein sequence ID" value="KAF5365493.1"/>
    <property type="molecule type" value="Genomic_DNA"/>
</dbReference>
<accession>A0A8H5GII1</accession>
<organism evidence="1 2">
    <name type="scientific">Collybiopsis confluens</name>
    <dbReference type="NCBI Taxonomy" id="2823264"/>
    <lineage>
        <taxon>Eukaryota</taxon>
        <taxon>Fungi</taxon>
        <taxon>Dikarya</taxon>
        <taxon>Basidiomycota</taxon>
        <taxon>Agaricomycotina</taxon>
        <taxon>Agaricomycetes</taxon>
        <taxon>Agaricomycetidae</taxon>
        <taxon>Agaricales</taxon>
        <taxon>Marasmiineae</taxon>
        <taxon>Omphalotaceae</taxon>
        <taxon>Collybiopsis</taxon>
    </lineage>
</organism>
<comment type="caution">
    <text evidence="1">The sequence shown here is derived from an EMBL/GenBank/DDBJ whole genome shotgun (WGS) entry which is preliminary data.</text>
</comment>
<evidence type="ECO:0000313" key="1">
    <source>
        <dbReference type="EMBL" id="KAF5365493.1"/>
    </source>
</evidence>
<evidence type="ECO:0000313" key="2">
    <source>
        <dbReference type="Proteomes" id="UP000518752"/>
    </source>
</evidence>
<reference evidence="1 2" key="1">
    <citation type="journal article" date="2020" name="ISME J.">
        <title>Uncovering the hidden diversity of litter-decomposition mechanisms in mushroom-forming fungi.</title>
        <authorList>
            <person name="Floudas D."/>
            <person name="Bentzer J."/>
            <person name="Ahren D."/>
            <person name="Johansson T."/>
            <person name="Persson P."/>
            <person name="Tunlid A."/>
        </authorList>
    </citation>
    <scope>NUCLEOTIDE SEQUENCE [LARGE SCALE GENOMIC DNA]</scope>
    <source>
        <strain evidence="1 2">CBS 406.79</strain>
    </source>
</reference>
<protein>
    <submittedName>
        <fullName evidence="1">Uncharacterized protein</fullName>
    </submittedName>
</protein>
<keyword evidence="2" id="KW-1185">Reference proteome</keyword>
<sequence length="204" mass="23212">MYPTFIQRRALRVIEGRKIEIRASNPVKLGHEEEAERRCESTQELKKDQVSASALRLFQVFSDRSACALNYQCYVKNLKRPEREDTHQIIVQQSHATGKNIPLTLTPKKKVTSTELITFLIELNFTQYSVGKLPSTLYISSYEDLLQTKPPRNTSNGDSVISSAETLDIYGKSMMYLQFDPTVKRPDLSFSSQGSDPPLMGKLF</sequence>
<proteinExistence type="predicted"/>
<gene>
    <name evidence="1" type="ORF">D9757_012995</name>
</gene>